<evidence type="ECO:0000313" key="4">
    <source>
        <dbReference type="EMBL" id="GEW35216.1"/>
    </source>
</evidence>
<dbReference type="CDD" id="cd09272">
    <property type="entry name" value="RNase_HI_RT_Ty1"/>
    <property type="match status" value="1"/>
</dbReference>
<dbReference type="GO" id="GO:0008270">
    <property type="term" value="F:zinc ion binding"/>
    <property type="evidence" value="ECO:0007669"/>
    <property type="project" value="UniProtKB-KW"/>
</dbReference>
<dbReference type="SUPFAM" id="SSF57756">
    <property type="entry name" value="Retrovirus zinc finger-like domains"/>
    <property type="match status" value="1"/>
</dbReference>
<feature type="compositionally biased region" description="Polar residues" evidence="2">
    <location>
        <begin position="1227"/>
        <end position="1238"/>
    </location>
</feature>
<evidence type="ECO:0000256" key="2">
    <source>
        <dbReference type="SAM" id="MobiDB-lite"/>
    </source>
</evidence>
<keyword evidence="1" id="KW-0863">Zinc-finger</keyword>
<sequence length="1412" mass="160713">MIAGQRKHEWQWTAVERKATNLDQRLKSLIMSVLPDDQMNYVINYLIAKSTWDDLILYHEGSSDVKESRVMDQKLCYNTFKFKEGETLTQTFTRYKSLMNELVNDDIKLSKLEINTGFVNGLPKKWLSFCQSLKNTNHVKDSELASLFDSLDDEEDTRSSHEFLNDLEEEYKARALLAKSKRLFKKGTQRFSSAKATDQTECHNCGKKGYFARDCWSKTSVSSYQSPFRPRTLSPSLHKPELRHTKDFEAKYNKVKAKLVLLSSSSSASKASMVKNKGLNAEAYEWDKEKVSSDDNEMVKVKVPMALAEENDVVSKEGAINDEWVKISMRKKRTLEVDQLTKDPSNSGLKELVFVKSSADDTKVTIPDVERPLLFEAEGFILLNCDNGRILPYESQRNTTDSSVAVNDSLAIDYNSADEFLVCIIPLPPLKKLDGVEPIFGPKTLKSILRSKSTFKAEAFKDVTINEISSALARGNKSSLASKVHSDPAERKINPRNPQHAFKKCKACGSLNHTTTDHYDIEWFKRSKALQAKKAKALKSTRSESSNANRSKTPTKRISQNFSSLYTPKQNGVAERKNTLIEGARTMLSGSVFSKQYWIEAVATAYYTKNRSTIMKRHLKTPYEIFRAGMLIKAMAKELNAALAHECLFVDFLFEEEPKKVFMNKRDETAIVIKHKARLVAQGYNQQEGINYDKTFAPVVRVEVIKIFLAFSTYINFIVYQMDVKSALLNGKLKEEVYVKQLLGFESMKTPMVLLNNLRPDLNGKAINKTQHRGMIRSLMYLTTSRPEIQFSTCLCARYQANPKESYLTAVKRIFRKSTSGACQLLGGKLVCWSAKKQQSVAMSSAEAEYVAAARCCANILWMKSQLTDYGIMYEKTMVCNDRVQWGDRAKETLKKSCLPPRWRLLMGQINQCVGGKTYGLDQISNKDATILYCLANGVHVDYAKIIWEDLIHKLNKKTKEKFVPYPSVHNWILKPNQPEEPPFTDHMKAICNLDIPMKSKDPKYSSPTKEVPQGKNTRARSGLRRKQSSKHIYESTTKASKSQSGHLKKETKSSSAIDTSPSHPSPPIPMDMMLQQILQLKLILEYLLLRIPYLNNMESEVDDISRKVKLEDLTDILKDTRSAFFTLDSPTDEPIIVLDESEEEENAENAKDTKDNLPQKKELEQTKVIAEVKEALMKAKSSYPDINHLTELLVKLKTLDSLLGLLKTVTNTLNKFVTLVENASGANTTGVPSTDKATASPAEGEKDADTNMKNELVDLLGIDIITQYYNKKLLYGRYCEKMKKRRQSSKIINCEVLTKKAPISLKVYREDAIAEVIEKFKASNLQLAEWGEVVQACPDRKENGWKSIYELIKTRIEYFEQTKKELHIDFNKYLQEQDPLDELNVAVRISRLRFFIVDHEVRIIVIVVYSL</sequence>
<dbReference type="InterPro" id="IPR001878">
    <property type="entry name" value="Znf_CCHC"/>
</dbReference>
<feature type="compositionally biased region" description="Polar residues" evidence="2">
    <location>
        <begin position="543"/>
        <end position="556"/>
    </location>
</feature>
<dbReference type="InterPro" id="IPR036875">
    <property type="entry name" value="Znf_CCHC_sf"/>
</dbReference>
<dbReference type="InterPro" id="IPR036397">
    <property type="entry name" value="RNaseH_sf"/>
</dbReference>
<protein>
    <recommendedName>
        <fullName evidence="3">CCHC-type domain-containing protein</fullName>
    </recommendedName>
</protein>
<dbReference type="InterPro" id="IPR012337">
    <property type="entry name" value="RNaseH-like_sf"/>
</dbReference>
<dbReference type="Gene3D" id="4.10.60.10">
    <property type="entry name" value="Zinc finger, CCHC-type"/>
    <property type="match status" value="1"/>
</dbReference>
<feature type="compositionally biased region" description="Polar residues" evidence="2">
    <location>
        <begin position="1035"/>
        <end position="1046"/>
    </location>
</feature>
<dbReference type="Pfam" id="PF07727">
    <property type="entry name" value="RVT_2"/>
    <property type="match status" value="1"/>
</dbReference>
<dbReference type="PANTHER" id="PTHR11439">
    <property type="entry name" value="GAG-POL-RELATED RETROTRANSPOSON"/>
    <property type="match status" value="1"/>
</dbReference>
<feature type="compositionally biased region" description="Basic and acidic residues" evidence="2">
    <location>
        <begin position="1149"/>
        <end position="1163"/>
    </location>
</feature>
<feature type="region of interest" description="Disordered" evidence="2">
    <location>
        <begin position="537"/>
        <end position="556"/>
    </location>
</feature>
<evidence type="ECO:0000259" key="3">
    <source>
        <dbReference type="PROSITE" id="PS50158"/>
    </source>
</evidence>
<dbReference type="EMBL" id="BKCJ010054842">
    <property type="protein sequence ID" value="GEW35216.1"/>
    <property type="molecule type" value="Genomic_DNA"/>
</dbReference>
<dbReference type="Gene3D" id="3.30.420.10">
    <property type="entry name" value="Ribonuclease H-like superfamily/Ribonuclease H"/>
    <property type="match status" value="1"/>
</dbReference>
<gene>
    <name evidence="4" type="ORF">Tci_207192</name>
</gene>
<comment type="caution">
    <text evidence="4">The sequence shown here is derived from an EMBL/GenBank/DDBJ whole genome shotgun (WGS) entry which is preliminary data.</text>
</comment>
<keyword evidence="1" id="KW-0862">Zinc</keyword>
<feature type="region of interest" description="Disordered" evidence="2">
    <location>
        <begin position="1002"/>
        <end position="1069"/>
    </location>
</feature>
<feature type="compositionally biased region" description="Polar residues" evidence="2">
    <location>
        <begin position="1054"/>
        <end position="1063"/>
    </location>
</feature>
<name>A0A699GUG0_TANCI</name>
<organism evidence="4">
    <name type="scientific">Tanacetum cinerariifolium</name>
    <name type="common">Dalmatian daisy</name>
    <name type="synonym">Chrysanthemum cinerariifolium</name>
    <dbReference type="NCBI Taxonomy" id="118510"/>
    <lineage>
        <taxon>Eukaryota</taxon>
        <taxon>Viridiplantae</taxon>
        <taxon>Streptophyta</taxon>
        <taxon>Embryophyta</taxon>
        <taxon>Tracheophyta</taxon>
        <taxon>Spermatophyta</taxon>
        <taxon>Magnoliopsida</taxon>
        <taxon>eudicotyledons</taxon>
        <taxon>Gunneridae</taxon>
        <taxon>Pentapetalae</taxon>
        <taxon>asterids</taxon>
        <taxon>campanulids</taxon>
        <taxon>Asterales</taxon>
        <taxon>Asteraceae</taxon>
        <taxon>Asteroideae</taxon>
        <taxon>Anthemideae</taxon>
        <taxon>Anthemidinae</taxon>
        <taxon>Tanacetum</taxon>
    </lineage>
</organism>
<proteinExistence type="predicted"/>
<evidence type="ECO:0000256" key="1">
    <source>
        <dbReference type="PROSITE-ProRule" id="PRU00047"/>
    </source>
</evidence>
<dbReference type="GO" id="GO:0003676">
    <property type="term" value="F:nucleic acid binding"/>
    <property type="evidence" value="ECO:0007669"/>
    <property type="project" value="InterPro"/>
</dbReference>
<feature type="compositionally biased region" description="Basic residues" evidence="2">
    <location>
        <begin position="1018"/>
        <end position="1030"/>
    </location>
</feature>
<feature type="domain" description="CCHC-type" evidence="3">
    <location>
        <begin position="202"/>
        <end position="215"/>
    </location>
</feature>
<dbReference type="Pfam" id="PF14223">
    <property type="entry name" value="Retrotran_gag_2"/>
    <property type="match status" value="1"/>
</dbReference>
<feature type="region of interest" description="Disordered" evidence="2">
    <location>
        <begin position="1142"/>
        <end position="1163"/>
    </location>
</feature>
<dbReference type="PROSITE" id="PS50158">
    <property type="entry name" value="ZF_CCHC"/>
    <property type="match status" value="1"/>
</dbReference>
<dbReference type="SUPFAM" id="SSF53098">
    <property type="entry name" value="Ribonuclease H-like"/>
    <property type="match status" value="1"/>
</dbReference>
<feature type="region of interest" description="Disordered" evidence="2">
    <location>
        <begin position="1227"/>
        <end position="1249"/>
    </location>
</feature>
<reference evidence="4" key="1">
    <citation type="journal article" date="2019" name="Sci. Rep.">
        <title>Draft genome of Tanacetum cinerariifolium, the natural source of mosquito coil.</title>
        <authorList>
            <person name="Yamashiro T."/>
            <person name="Shiraishi A."/>
            <person name="Satake H."/>
            <person name="Nakayama K."/>
        </authorList>
    </citation>
    <scope>NUCLEOTIDE SEQUENCE</scope>
</reference>
<keyword evidence="1" id="KW-0479">Metal-binding</keyword>
<dbReference type="InterPro" id="IPR013103">
    <property type="entry name" value="RVT_2"/>
</dbReference>
<accession>A0A699GUG0</accession>
<dbReference type="PANTHER" id="PTHR11439:SF495">
    <property type="entry name" value="REVERSE TRANSCRIPTASE, RNA-DEPENDENT DNA POLYMERASE-RELATED"/>
    <property type="match status" value="1"/>
</dbReference>